<comment type="caution">
    <text evidence="1">The sequence shown here is derived from an EMBL/GenBank/DDBJ whole genome shotgun (WGS) entry which is preliminary data.</text>
</comment>
<evidence type="ECO:0000313" key="1">
    <source>
        <dbReference type="EMBL" id="MPQ54193.1"/>
    </source>
</evidence>
<keyword evidence="2" id="KW-1185">Reference proteome</keyword>
<dbReference type="Proteomes" id="UP000475079">
    <property type="component" value="Unassembled WGS sequence"/>
</dbReference>
<dbReference type="EMBL" id="WHIY01000025">
    <property type="protein sequence ID" value="MPQ54193.1"/>
    <property type="molecule type" value="Genomic_DNA"/>
</dbReference>
<accession>A0A6L5EHN7</accession>
<organism evidence="1 2">
    <name type="scientific">Citrobacter telavivensis</name>
    <dbReference type="NCBI Taxonomy" id="2653932"/>
    <lineage>
        <taxon>Bacteria</taxon>
        <taxon>Pseudomonadati</taxon>
        <taxon>Pseudomonadota</taxon>
        <taxon>Gammaproteobacteria</taxon>
        <taxon>Enterobacterales</taxon>
        <taxon>Enterobacteriaceae</taxon>
        <taxon>Citrobacter</taxon>
    </lineage>
</organism>
<sequence length="181" mass="20371">MTPEIRRRIHAFHNALVLAADTRSHECFRMGRFQELKAFPHGCCDLASNFLAQYLQDGDPSLKPVIIHMQTTKDFRDEYRSTIKSHVIVEVTGWFVDLTLNQFVEYQDRVVIDDRTGILGTLLRRIRGSGGTVTERGIQLNAGLDEDGHELYAWLRATADSLLASSRPSPAATDGKETGRL</sequence>
<evidence type="ECO:0000313" key="2">
    <source>
        <dbReference type="Proteomes" id="UP000475079"/>
    </source>
</evidence>
<name>A0A6L5EHN7_9ENTR</name>
<dbReference type="AlphaFoldDB" id="A0A6L5EHN7"/>
<dbReference type="RefSeq" id="WP_048242150.1">
    <property type="nucleotide sequence ID" value="NZ_WHIY01000025.1"/>
</dbReference>
<protein>
    <submittedName>
        <fullName evidence="1">Uncharacterized protein</fullName>
    </submittedName>
</protein>
<gene>
    <name evidence="1" type="ORF">GBB84_25235</name>
</gene>
<proteinExistence type="predicted"/>
<reference evidence="1 2" key="1">
    <citation type="submission" date="2019-10" db="EMBL/GenBank/DDBJ databases">
        <title>Characterization of a new Citrobacter species.</title>
        <authorList>
            <person name="Goncalves Ribeiro T."/>
            <person name="Izdebski R."/>
            <person name="Urbanowicz P."/>
            <person name="Carmeli Y."/>
            <person name="Gniadkowski M."/>
            <person name="Peixe L."/>
        </authorList>
    </citation>
    <scope>NUCLEOTIDE SEQUENCE [LARGE SCALE GENOMIC DNA]</scope>
    <source>
        <strain evidence="1 2">NMI7905_11</strain>
    </source>
</reference>